<feature type="chain" id="PRO_5016797777" evidence="2">
    <location>
        <begin position="25"/>
        <end position="634"/>
    </location>
</feature>
<accession>A0A383TYH1</accession>
<evidence type="ECO:0000256" key="2">
    <source>
        <dbReference type="SAM" id="SignalP"/>
    </source>
</evidence>
<name>A0A383TYH1_9FLAO</name>
<dbReference type="EMBL" id="UNSC01000003">
    <property type="protein sequence ID" value="SZD72278.1"/>
    <property type="molecule type" value="Genomic_DNA"/>
</dbReference>
<dbReference type="InterPro" id="IPR026444">
    <property type="entry name" value="Secre_tail"/>
</dbReference>
<keyword evidence="1 2" id="KW-0732">Signal</keyword>
<keyword evidence="4" id="KW-1185">Reference proteome</keyword>
<evidence type="ECO:0000256" key="1">
    <source>
        <dbReference type="ARBA" id="ARBA00022729"/>
    </source>
</evidence>
<organism evidence="3 4">
    <name type="scientific">Candidatus Ornithobacterium hominis</name>
    <dbReference type="NCBI Taxonomy" id="2497989"/>
    <lineage>
        <taxon>Bacteria</taxon>
        <taxon>Pseudomonadati</taxon>
        <taxon>Bacteroidota</taxon>
        <taxon>Flavobacteriia</taxon>
        <taxon>Flavobacteriales</taxon>
        <taxon>Weeksellaceae</taxon>
        <taxon>Ornithobacterium</taxon>
    </lineage>
</organism>
<dbReference type="AlphaFoldDB" id="A0A383TYH1"/>
<evidence type="ECO:0000313" key="4">
    <source>
        <dbReference type="Proteomes" id="UP000262142"/>
    </source>
</evidence>
<proteinExistence type="predicted"/>
<sequence length="634" mass="70561">MKKNLFLIAAFSGFVFSQAQVATAFVKGNTKVKVKQNTLFYVGGDVKVGNYTNNDKVSNEGNIRVTGKFTNDNTDSDGRNGKNFVNEYEKGKYYGQLIIGGQVSGEIEGDLELTSSFAYHPISLPFSDYTYGDMVRDAFAGRTVQYHGYNPKPNKNYDPNRYKNPVFVWNNETFTLDHVVNNSTPLTPGNYYAVNTMEGTLAIRGQKTQYFGVPQAADVSIRLTGYEVPNKLGLNVWGEAYGSYISDFTKTVPNGWKTNISDGNDADGGDFGDNIFWLGNPFTSNVDLGQISNLLGGKVTAIYQGQSNKYTRKDGNGDAVHGKVNASLIYTKNGTGDARALKLRPYHTLGIKAEDLSKDETQDFVFKQAMKTFNIGSDTPNTVLQRGNSASVVYQAGMDIYDAQGNDTNSRFYVVAGDIYEAEAKGEGIEIYNTSFNDAALGAYTLQEKEDGSVAENLVENKVYINGVNFKYAGKPIQVVFNAPEAGNFTFKTRLNETLENSKYNFYFEDKKEGVVKKVTPDFEYSFTANGKETDRFVMYWMQTPSQLAPKEIEEVRTPQTIVFKDFDTHKVRFDSDWKSADVYVYSINGQLLYADKKVNTQNDYTLRLGNSTGVYVVKAVADNGEEVTKKIIK</sequence>
<dbReference type="RefSeq" id="WP_119059134.1">
    <property type="nucleotide sequence ID" value="NZ_UNSC01000003.1"/>
</dbReference>
<dbReference type="OrthoDB" id="1272926at2"/>
<reference evidence="3 4" key="1">
    <citation type="submission" date="2018-09" db="EMBL/GenBank/DDBJ databases">
        <authorList>
            <consortium name="Pathogen Informatics"/>
        </authorList>
    </citation>
    <scope>NUCLEOTIDE SEQUENCE [LARGE SCALE GENOMIC DNA]</scope>
    <source>
        <strain evidence="3 4">OH-22767</strain>
    </source>
</reference>
<dbReference type="NCBIfam" id="TIGR04183">
    <property type="entry name" value="Por_Secre_tail"/>
    <property type="match status" value="1"/>
</dbReference>
<protein>
    <submittedName>
        <fullName evidence="3">Por secretion system C-terminal sorting domain</fullName>
    </submittedName>
</protein>
<evidence type="ECO:0000313" key="3">
    <source>
        <dbReference type="EMBL" id="SZD72278.1"/>
    </source>
</evidence>
<feature type="signal peptide" evidence="2">
    <location>
        <begin position="1"/>
        <end position="24"/>
    </location>
</feature>
<gene>
    <name evidence="3" type="ORF">SAMEA104719789_00718</name>
</gene>
<dbReference type="Proteomes" id="UP000262142">
    <property type="component" value="Unassembled WGS sequence"/>
</dbReference>